<dbReference type="RefSeq" id="WP_010803589.1">
    <property type="nucleotide sequence ID" value="NZ_CAJSYT010000001.1"/>
</dbReference>
<dbReference type="AlphaFoldDB" id="A0A6G1ZLF2"/>
<accession>A0A6G1ZLF2</accession>
<protein>
    <submittedName>
        <fullName evidence="1">Uncharacterized protein</fullName>
    </submittedName>
</protein>
<dbReference type="InterPro" id="IPR011604">
    <property type="entry name" value="PDDEXK-like_dom_sf"/>
</dbReference>
<proteinExistence type="predicted"/>
<dbReference type="EMBL" id="WKLP01000066">
    <property type="protein sequence ID" value="MRY14759.1"/>
    <property type="molecule type" value="Genomic_DNA"/>
</dbReference>
<comment type="caution">
    <text evidence="1">The sequence shown here is derived from an EMBL/GenBank/DDBJ whole genome shotgun (WGS) entry which is preliminary data.</text>
</comment>
<evidence type="ECO:0000313" key="1">
    <source>
        <dbReference type="EMBL" id="MRY14759.1"/>
    </source>
</evidence>
<name>A0A6G1ZLF2_9BACT</name>
<sequence length="216" mass="26028">MQDTYYSRSEVSNSDLTELKNLLYPRTQYGDKEKAFKFGSLVDAMLTEQERVRYDKRMVDDVLYSGEDWELALAMIKSLRMEARRDPFLAQVLTKAETQRFMVNKKQVFQYGNFEYTLDTRCKWDWWLPTFGFGGDLKTTFAQSQKQFDEAVDFFDWDRSRAWYMDIAGSRQDFIYGISKKNQKIFKVFIKRDDPIYLKGKEKYDELAFRWWMLIE</sequence>
<reference evidence="1" key="1">
    <citation type="journal article" date="2019" name="Nat. Med.">
        <title>A library of human gut bacterial isolates paired with longitudinal multiomics data enables mechanistic microbiome research.</title>
        <authorList>
            <person name="Poyet M."/>
            <person name="Groussin M."/>
            <person name="Gibbons S.M."/>
            <person name="Avila-Pacheco J."/>
            <person name="Jiang X."/>
            <person name="Kearney S.M."/>
            <person name="Perrotta A.R."/>
            <person name="Berdy B."/>
            <person name="Zhao S."/>
            <person name="Lieberman T.D."/>
            <person name="Swanson P.K."/>
            <person name="Smith M."/>
            <person name="Roesemann S."/>
            <person name="Alexander J.E."/>
            <person name="Rich S.A."/>
            <person name="Livny J."/>
            <person name="Vlamakis H."/>
            <person name="Clish C."/>
            <person name="Bullock K."/>
            <person name="Deik A."/>
            <person name="Scott J."/>
            <person name="Pierce K.A."/>
            <person name="Xavier R.J."/>
            <person name="Alm E.J."/>
        </authorList>
    </citation>
    <scope>NUCLEOTIDE SEQUENCE</scope>
    <source>
        <strain evidence="1">BIOML-A4</strain>
    </source>
</reference>
<gene>
    <name evidence="1" type="ORF">GKE01_25405</name>
</gene>
<dbReference type="Gene3D" id="3.90.320.10">
    <property type="match status" value="1"/>
</dbReference>
<organism evidence="1">
    <name type="scientific">Parabacteroides goldsteinii</name>
    <dbReference type="NCBI Taxonomy" id="328812"/>
    <lineage>
        <taxon>Bacteria</taxon>
        <taxon>Pseudomonadati</taxon>
        <taxon>Bacteroidota</taxon>
        <taxon>Bacteroidia</taxon>
        <taxon>Bacteroidales</taxon>
        <taxon>Tannerellaceae</taxon>
        <taxon>Parabacteroides</taxon>
    </lineage>
</organism>